<proteinExistence type="predicted"/>
<evidence type="ECO:0000313" key="1">
    <source>
        <dbReference type="EMBL" id="KAH9697527.1"/>
    </source>
</evidence>
<dbReference type="EMBL" id="CM039177">
    <property type="protein sequence ID" value="KAH9697527.1"/>
    <property type="molecule type" value="Genomic_DNA"/>
</dbReference>
<keyword evidence="2" id="KW-1185">Reference proteome</keyword>
<evidence type="ECO:0000313" key="2">
    <source>
        <dbReference type="Proteomes" id="UP000829398"/>
    </source>
</evidence>
<reference evidence="2" key="1">
    <citation type="journal article" date="2023" name="Hortic. Res.">
        <title>A chromosome-level phased genome enabling allele-level studies in sweet orange: a case study on citrus Huanglongbing tolerance.</title>
        <authorList>
            <person name="Wu B."/>
            <person name="Yu Q."/>
            <person name="Deng Z."/>
            <person name="Duan Y."/>
            <person name="Luo F."/>
            <person name="Gmitter F. Jr."/>
        </authorList>
    </citation>
    <scope>NUCLEOTIDE SEQUENCE [LARGE SCALE GENOMIC DNA]</scope>
    <source>
        <strain evidence="2">cv. Valencia</strain>
    </source>
</reference>
<gene>
    <name evidence="1" type="ORF">KPL71_023640</name>
</gene>
<name>A0ACB8ILE0_CITSI</name>
<dbReference type="Proteomes" id="UP000829398">
    <property type="component" value="Chromosome 8"/>
</dbReference>
<sequence length="707" mass="78078">MICTSVWLRASTRVSSGFAPLRHSSPSFGSRQACSHSNPSQKIKTPWSVFQDGVNGEPAGRCRERAGPGLGRRRNPHRSTPRADRRTGSRRSASDRGASPAPIRFPPDNFKHSLTLFSKSFSSFPRGLCLLSVSRPYLALDGIYRPIWAAFPNNPTRRQRLVVRQGPGVTGLSPSLAPLSRGLRPGSPLRTLLQTTIRTPGAPDFQAGLFPVRSLLLRESCAACAELQGRRFHTWRSGARWELERLCFTTDRRGFGRRGLIFGPIVSGQCTGGQSLPAPWGPRLGLGGWGGATMCDTQADVPSAKWLGAQLAFKELMVHEILQFTPSIAFRYVLHRCESRDIHCRESFWIHVKEGAAPHGAPSPGPRERALSLDFLGAVRIGGSLFRQPGAGRVPLPAAWGGKEERPQRTRSPSRRRFGGLLATSQAANHPRRRDPNTSPDHSIELTRQIAPPTKNGHAPPPIESRKSSQSVNPYYVWTCGVLKVTSADPWSASFMVETRTGRNLNDASPARWPCDRSSYHESSEQRAEPASTFYLINASPPEVGDQPGSTPSRCRHPPDLSLTGPRSGPRSVGQDGCGGRSRQETMRVAWTIEAKTSRPCTTFRIQENGQRLRGPRRPSAAQDTKRTLKSTAALGERLKQMAFEQFGARAWSLPTDALQSPLTRPSVHLPSGLRKHQARLSQHRRMQKAIHIYFFRRNKVVGMLPE</sequence>
<comment type="caution">
    <text evidence="1">The sequence shown here is derived from an EMBL/GenBank/DDBJ whole genome shotgun (WGS) entry which is preliminary data.</text>
</comment>
<organism evidence="1 2">
    <name type="scientific">Citrus sinensis</name>
    <name type="common">Sweet orange</name>
    <name type="synonym">Citrus aurantium var. sinensis</name>
    <dbReference type="NCBI Taxonomy" id="2711"/>
    <lineage>
        <taxon>Eukaryota</taxon>
        <taxon>Viridiplantae</taxon>
        <taxon>Streptophyta</taxon>
        <taxon>Embryophyta</taxon>
        <taxon>Tracheophyta</taxon>
        <taxon>Spermatophyta</taxon>
        <taxon>Magnoliopsida</taxon>
        <taxon>eudicotyledons</taxon>
        <taxon>Gunneridae</taxon>
        <taxon>Pentapetalae</taxon>
        <taxon>rosids</taxon>
        <taxon>malvids</taxon>
        <taxon>Sapindales</taxon>
        <taxon>Rutaceae</taxon>
        <taxon>Aurantioideae</taxon>
        <taxon>Citrus</taxon>
    </lineage>
</organism>
<protein>
    <submittedName>
        <fullName evidence="1">Uncharacterized protein</fullName>
    </submittedName>
</protein>
<accession>A0ACB8ILE0</accession>